<name>A0A9N9E3V7_9GLOM</name>
<gene>
    <name evidence="1" type="ORF">PBRASI_LOCUS10679</name>
</gene>
<reference evidence="1" key="1">
    <citation type="submission" date="2021-06" db="EMBL/GenBank/DDBJ databases">
        <authorList>
            <person name="Kallberg Y."/>
            <person name="Tangrot J."/>
            <person name="Rosling A."/>
        </authorList>
    </citation>
    <scope>NUCLEOTIDE SEQUENCE</scope>
    <source>
        <strain evidence="1">BR232B</strain>
    </source>
</reference>
<dbReference type="EMBL" id="CAJVPI010003484">
    <property type="protein sequence ID" value="CAG8658979.1"/>
    <property type="molecule type" value="Genomic_DNA"/>
</dbReference>
<dbReference type="OrthoDB" id="10653583at2759"/>
<accession>A0A9N9E3V7</accession>
<proteinExistence type="predicted"/>
<organism evidence="1 2">
    <name type="scientific">Paraglomus brasilianum</name>
    <dbReference type="NCBI Taxonomy" id="144538"/>
    <lineage>
        <taxon>Eukaryota</taxon>
        <taxon>Fungi</taxon>
        <taxon>Fungi incertae sedis</taxon>
        <taxon>Mucoromycota</taxon>
        <taxon>Glomeromycotina</taxon>
        <taxon>Glomeromycetes</taxon>
        <taxon>Paraglomerales</taxon>
        <taxon>Paraglomeraceae</taxon>
        <taxon>Paraglomus</taxon>
    </lineage>
</organism>
<evidence type="ECO:0000313" key="1">
    <source>
        <dbReference type="EMBL" id="CAG8658979.1"/>
    </source>
</evidence>
<sequence length="95" mass="10812">MTTGQKIPQMSGTIGDIQQGIQTIQMTLGQIIQHQTNLEQRLTALETNASSQFTNLVQQEIQEFKNSQQKQQAQIIDLLKEQKQLLQQILTKYGN</sequence>
<protein>
    <submittedName>
        <fullName evidence="1">2053_t:CDS:1</fullName>
    </submittedName>
</protein>
<evidence type="ECO:0000313" key="2">
    <source>
        <dbReference type="Proteomes" id="UP000789739"/>
    </source>
</evidence>
<dbReference type="Proteomes" id="UP000789739">
    <property type="component" value="Unassembled WGS sequence"/>
</dbReference>
<dbReference type="AlphaFoldDB" id="A0A9N9E3V7"/>
<comment type="caution">
    <text evidence="1">The sequence shown here is derived from an EMBL/GenBank/DDBJ whole genome shotgun (WGS) entry which is preliminary data.</text>
</comment>
<keyword evidence="2" id="KW-1185">Reference proteome</keyword>